<evidence type="ECO:0000256" key="1">
    <source>
        <dbReference type="ARBA" id="ARBA00022448"/>
    </source>
</evidence>
<keyword evidence="1" id="KW-0813">Transport</keyword>
<dbReference type="EMBL" id="JH767143">
    <property type="protein sequence ID" value="EQC37836.1"/>
    <property type="molecule type" value="Genomic_DNA"/>
</dbReference>
<protein>
    <recommendedName>
        <fullName evidence="3">CDR ABC transporter domain-containing protein</fullName>
    </recommendedName>
</protein>
<keyword evidence="2" id="KW-1133">Transmembrane helix</keyword>
<proteinExistence type="predicted"/>
<evidence type="ECO:0000259" key="3">
    <source>
        <dbReference type="Pfam" id="PF06422"/>
    </source>
</evidence>
<keyword evidence="2" id="KW-0812">Transmembrane</keyword>
<gene>
    <name evidence="4" type="ORF">SDRG_04859</name>
</gene>
<dbReference type="GO" id="GO:0042626">
    <property type="term" value="F:ATPase-coupled transmembrane transporter activity"/>
    <property type="evidence" value="ECO:0007669"/>
    <property type="project" value="InterPro"/>
</dbReference>
<evidence type="ECO:0000256" key="2">
    <source>
        <dbReference type="SAM" id="Phobius"/>
    </source>
</evidence>
<dbReference type="Pfam" id="PF06422">
    <property type="entry name" value="PDR_CDR"/>
    <property type="match status" value="1"/>
</dbReference>
<feature type="transmembrane region" description="Helical" evidence="2">
    <location>
        <begin position="20"/>
        <end position="41"/>
    </location>
</feature>
<evidence type="ECO:0000313" key="5">
    <source>
        <dbReference type="Proteomes" id="UP000030762"/>
    </source>
</evidence>
<dbReference type="Proteomes" id="UP000030762">
    <property type="component" value="Unassembled WGS sequence"/>
</dbReference>
<dbReference type="InParanoid" id="T0QSZ6"/>
<dbReference type="RefSeq" id="XP_008608769.1">
    <property type="nucleotide sequence ID" value="XM_008610547.1"/>
</dbReference>
<dbReference type="InterPro" id="IPR010929">
    <property type="entry name" value="PDR_CDR_ABC"/>
</dbReference>
<dbReference type="GO" id="GO:0005524">
    <property type="term" value="F:ATP binding"/>
    <property type="evidence" value="ECO:0007669"/>
    <property type="project" value="InterPro"/>
</dbReference>
<feature type="domain" description="CDR ABC transporter" evidence="3">
    <location>
        <begin position="3"/>
        <end position="44"/>
    </location>
</feature>
<dbReference type="VEuPathDB" id="FungiDB:SDRG_04859"/>
<dbReference type="AlphaFoldDB" id="T0QSZ6"/>
<keyword evidence="5" id="KW-1185">Reference proteome</keyword>
<sequence>MKEYVEVTFEMEYGDNTRNVLVLLGFVLLFRLLGLLAMRYVNHQTR</sequence>
<dbReference type="GO" id="GO:0016020">
    <property type="term" value="C:membrane"/>
    <property type="evidence" value="ECO:0007669"/>
    <property type="project" value="InterPro"/>
</dbReference>
<keyword evidence="2" id="KW-0472">Membrane</keyword>
<evidence type="ECO:0000313" key="4">
    <source>
        <dbReference type="EMBL" id="EQC37836.1"/>
    </source>
</evidence>
<reference evidence="4 5" key="1">
    <citation type="submission" date="2012-04" db="EMBL/GenBank/DDBJ databases">
        <title>The Genome Sequence of Saprolegnia declina VS20.</title>
        <authorList>
            <consortium name="The Broad Institute Genome Sequencing Platform"/>
            <person name="Russ C."/>
            <person name="Nusbaum C."/>
            <person name="Tyler B."/>
            <person name="van West P."/>
            <person name="Dieguez-Uribeondo J."/>
            <person name="de Bruijn I."/>
            <person name="Tripathy S."/>
            <person name="Jiang R."/>
            <person name="Young S.K."/>
            <person name="Zeng Q."/>
            <person name="Gargeya S."/>
            <person name="Fitzgerald M."/>
            <person name="Haas B."/>
            <person name="Abouelleil A."/>
            <person name="Alvarado L."/>
            <person name="Arachchi H.M."/>
            <person name="Berlin A."/>
            <person name="Chapman S.B."/>
            <person name="Goldberg J."/>
            <person name="Griggs A."/>
            <person name="Gujja S."/>
            <person name="Hansen M."/>
            <person name="Howarth C."/>
            <person name="Imamovic A."/>
            <person name="Larimer J."/>
            <person name="McCowen C."/>
            <person name="Montmayeur A."/>
            <person name="Murphy C."/>
            <person name="Neiman D."/>
            <person name="Pearson M."/>
            <person name="Priest M."/>
            <person name="Roberts A."/>
            <person name="Saif S."/>
            <person name="Shea T."/>
            <person name="Sisk P."/>
            <person name="Sykes S."/>
            <person name="Wortman J."/>
            <person name="Nusbaum C."/>
            <person name="Birren B."/>
        </authorList>
    </citation>
    <scope>NUCLEOTIDE SEQUENCE [LARGE SCALE GENOMIC DNA]</scope>
    <source>
        <strain evidence="4 5">VS20</strain>
    </source>
</reference>
<organism evidence="4 5">
    <name type="scientific">Saprolegnia diclina (strain VS20)</name>
    <dbReference type="NCBI Taxonomy" id="1156394"/>
    <lineage>
        <taxon>Eukaryota</taxon>
        <taxon>Sar</taxon>
        <taxon>Stramenopiles</taxon>
        <taxon>Oomycota</taxon>
        <taxon>Saprolegniomycetes</taxon>
        <taxon>Saprolegniales</taxon>
        <taxon>Saprolegniaceae</taxon>
        <taxon>Saprolegnia</taxon>
    </lineage>
</organism>
<name>T0QSZ6_SAPDV</name>
<dbReference type="GeneID" id="19945586"/>
<accession>T0QSZ6</accession>